<evidence type="ECO:0000313" key="3">
    <source>
        <dbReference type="EMBL" id="VDN46076.1"/>
    </source>
</evidence>
<dbReference type="InterPro" id="IPR050963">
    <property type="entry name" value="Sirohydro_Cobaltochel/CbiX"/>
</dbReference>
<evidence type="ECO:0000313" key="4">
    <source>
        <dbReference type="Proteomes" id="UP000279029"/>
    </source>
</evidence>
<organism evidence="3 4">
    <name type="scientific">Petrocella atlantisensis</name>
    <dbReference type="NCBI Taxonomy" id="2173034"/>
    <lineage>
        <taxon>Bacteria</taxon>
        <taxon>Bacillati</taxon>
        <taxon>Bacillota</taxon>
        <taxon>Clostridia</taxon>
        <taxon>Lachnospirales</taxon>
        <taxon>Vallitaleaceae</taxon>
        <taxon>Petrocella</taxon>
    </lineage>
</organism>
<dbReference type="Gene3D" id="3.40.50.1400">
    <property type="match status" value="1"/>
</dbReference>
<dbReference type="Pfam" id="PF01903">
    <property type="entry name" value="CbiX"/>
    <property type="match status" value="1"/>
</dbReference>
<dbReference type="CDD" id="cd03416">
    <property type="entry name" value="CbiX_SirB_N"/>
    <property type="match status" value="1"/>
</dbReference>
<keyword evidence="1" id="KW-0479">Metal-binding</keyword>
<dbReference type="GO" id="GO:0046872">
    <property type="term" value="F:metal ion binding"/>
    <property type="evidence" value="ECO:0007669"/>
    <property type="project" value="UniProtKB-KW"/>
</dbReference>
<dbReference type="InterPro" id="IPR002762">
    <property type="entry name" value="CbiX-like"/>
</dbReference>
<dbReference type="AlphaFoldDB" id="A0A3P7RT39"/>
<dbReference type="Proteomes" id="UP000279029">
    <property type="component" value="Chromosome"/>
</dbReference>
<reference evidence="3 4" key="1">
    <citation type="submission" date="2018-09" db="EMBL/GenBank/DDBJ databases">
        <authorList>
            <person name="Postec A."/>
        </authorList>
    </citation>
    <scope>NUCLEOTIDE SEQUENCE [LARGE SCALE GENOMIC DNA]</scope>
    <source>
        <strain evidence="3">70B-A</strain>
    </source>
</reference>
<dbReference type="EMBL" id="LR130778">
    <property type="protein sequence ID" value="VDN46076.1"/>
    <property type="molecule type" value="Genomic_DNA"/>
</dbReference>
<dbReference type="KEGG" id="cbar:PATL70BA_0232"/>
<accession>A0A3P7RT39</accession>
<name>A0A3P7RT39_9FIRM</name>
<keyword evidence="2" id="KW-0456">Lyase</keyword>
<dbReference type="PANTHER" id="PTHR33542">
    <property type="entry name" value="SIROHYDROCHLORIN FERROCHELATASE, CHLOROPLASTIC"/>
    <property type="match status" value="1"/>
</dbReference>
<proteinExistence type="predicted"/>
<gene>
    <name evidence="3" type="ORF">PATL70BA_0232</name>
</gene>
<dbReference type="RefSeq" id="WP_172596050.1">
    <property type="nucleotide sequence ID" value="NZ_LR130778.1"/>
</dbReference>
<evidence type="ECO:0000256" key="1">
    <source>
        <dbReference type="ARBA" id="ARBA00022723"/>
    </source>
</evidence>
<dbReference type="PANTHER" id="PTHR33542:SF3">
    <property type="entry name" value="SIROHYDROCHLORIN FERROCHELATASE, CHLOROPLASTIC"/>
    <property type="match status" value="1"/>
</dbReference>
<dbReference type="SUPFAM" id="SSF53800">
    <property type="entry name" value="Chelatase"/>
    <property type="match status" value="1"/>
</dbReference>
<evidence type="ECO:0000256" key="2">
    <source>
        <dbReference type="ARBA" id="ARBA00023239"/>
    </source>
</evidence>
<evidence type="ECO:0008006" key="5">
    <source>
        <dbReference type="Google" id="ProtNLM"/>
    </source>
</evidence>
<dbReference type="GO" id="GO:0016829">
    <property type="term" value="F:lyase activity"/>
    <property type="evidence" value="ECO:0007669"/>
    <property type="project" value="UniProtKB-KW"/>
</dbReference>
<protein>
    <recommendedName>
        <fullName evidence="5">Cobalamin biosynthesis protein CbiX</fullName>
    </recommendedName>
</protein>
<sequence length="119" mass="13810">MKKGLMILAHGSKVDETDQIMTKYLEAVSASVNYDQVEKAYLQMMLPSVEMAFLKFHEMNVRDLTILPFFIFNGNHIRMDIPAKLEEMTQLYPEVKIRLLENIGFDQKMADLIIERVAI</sequence>
<keyword evidence="4" id="KW-1185">Reference proteome</keyword>